<dbReference type="PANTHER" id="PTHR31902">
    <property type="entry name" value="ACTIN PATCHES DISTAL PROTEIN 1"/>
    <property type="match status" value="1"/>
</dbReference>
<evidence type="ECO:0000313" key="1">
    <source>
        <dbReference type="EMBL" id="KAK5774024.1"/>
    </source>
</evidence>
<accession>A0AAN7WGR3</accession>
<dbReference type="EMBL" id="JAWIZZ010000056">
    <property type="protein sequence ID" value="KAK5774024.1"/>
    <property type="molecule type" value="Genomic_DNA"/>
</dbReference>
<proteinExistence type="predicted"/>
<organism evidence="1 2">
    <name type="scientific">Arxiozyma heterogenica</name>
    <dbReference type="NCBI Taxonomy" id="278026"/>
    <lineage>
        <taxon>Eukaryota</taxon>
        <taxon>Fungi</taxon>
        <taxon>Dikarya</taxon>
        <taxon>Ascomycota</taxon>
        <taxon>Saccharomycotina</taxon>
        <taxon>Saccharomycetes</taxon>
        <taxon>Saccharomycetales</taxon>
        <taxon>Saccharomycetaceae</taxon>
        <taxon>Arxiozyma</taxon>
    </lineage>
</organism>
<dbReference type="CDD" id="cd03062">
    <property type="entry name" value="TRX_Fd_Sucrase"/>
    <property type="match status" value="1"/>
</dbReference>
<sequence length="340" mass="39108">MGIKDFIKNPLSKSISSITKDETSNYLKSDEGDLLTVDAKKLISEEIRLTESIHHDECENCSGLDKDDDNEDETLLEGEKIFSKLVIDWSEPLYNTSKIPKVHFIVPTSQQDWKHDACQEKPGSVQDKISNWCKANLEKYQKEDIGDGQTLTCSVTSLPINIMDIEVMKNTKNNVLILPHFLWINDLHSSKVDETLNGLIPDLLSNNYDEKQLLSKHKNLSIAHEKAFVFICSHTTRDKRCGVTAPYLKKMFDRKLQKYGLYRDNSDLRPDGVNVKFISHMGGHKFAGNVQIYLKETRTLIWLGRVTPKHVISLIDYLIIQKEPTLPFPEKVRCIKKYKW</sequence>
<comment type="caution">
    <text evidence="1">The sequence shown here is derived from an EMBL/GenBank/DDBJ whole genome shotgun (WGS) entry which is preliminary data.</text>
</comment>
<dbReference type="InterPro" id="IPR036249">
    <property type="entry name" value="Thioredoxin-like_sf"/>
</dbReference>
<evidence type="ECO:0008006" key="3">
    <source>
        <dbReference type="Google" id="ProtNLM"/>
    </source>
</evidence>
<protein>
    <recommendedName>
        <fullName evidence="3">Actin patches distal protein 1</fullName>
    </recommendedName>
</protein>
<dbReference type="Gene3D" id="3.40.30.10">
    <property type="entry name" value="Glutaredoxin"/>
    <property type="match status" value="1"/>
</dbReference>
<name>A0AAN7WGR3_9SACH</name>
<reference evidence="2" key="1">
    <citation type="submission" date="2023-07" db="EMBL/GenBank/DDBJ databases">
        <title>A draft genome of Kazachstania heterogenica Y-27499.</title>
        <authorList>
            <person name="Donic C."/>
            <person name="Kralova J.S."/>
            <person name="Fidel L."/>
            <person name="Ben-Dor S."/>
            <person name="Jung S."/>
        </authorList>
    </citation>
    <scope>NUCLEOTIDE SEQUENCE [LARGE SCALE GENOMIC DNA]</scope>
    <source>
        <strain evidence="2">Y27499</strain>
    </source>
</reference>
<dbReference type="PANTHER" id="PTHR31902:SF14">
    <property type="entry name" value="ACTIN PATCHES DISTAL PROTEIN 1"/>
    <property type="match status" value="1"/>
</dbReference>
<dbReference type="InterPro" id="IPR009737">
    <property type="entry name" value="Aim32/Apd1-like"/>
</dbReference>
<dbReference type="Proteomes" id="UP001306508">
    <property type="component" value="Unassembled WGS sequence"/>
</dbReference>
<dbReference type="AlphaFoldDB" id="A0AAN7WGR3"/>
<dbReference type="SUPFAM" id="SSF52833">
    <property type="entry name" value="Thioredoxin-like"/>
    <property type="match status" value="1"/>
</dbReference>
<evidence type="ECO:0000313" key="2">
    <source>
        <dbReference type="Proteomes" id="UP001306508"/>
    </source>
</evidence>
<keyword evidence="2" id="KW-1185">Reference proteome</keyword>
<gene>
    <name evidence="1" type="ORF">RI543_004558</name>
</gene>
<dbReference type="Pfam" id="PF06999">
    <property type="entry name" value="Suc_Fer-like"/>
    <property type="match status" value="1"/>
</dbReference>